<dbReference type="GO" id="GO:0006308">
    <property type="term" value="P:DNA catabolic process"/>
    <property type="evidence" value="ECO:0007669"/>
    <property type="project" value="InterPro"/>
</dbReference>
<sequence length="417" mass="46469">MFTLSVSALNEQIKGLLETSFTQVLVEGELSRITFHNSGHIYFTLKDSSSVISCVMFRGNASKLKFRLEEGMKVVINAALTLYKPRGSYQLNCFSVEPSGQGALALAYEQLKQKLSTQGYFNTEIKKSLPKFPSRIALITSATGAALQDMLRVANSRYKNIEIDIYDVLVQGNSAAHAISNAVIVADTKEYDILVVGRGGGSIEDLWAFNEEIVADAIFHAHTPVISAVGHEIDWVISDFVSDVRAATPSAALEICLPDTNELYQYIDSIGSQLEQTLKQKIYTKDQELQHLKSSFSQHSVDKKLAQREEEIKQLKENFSQSMNFNLQGYERELLRLKQQLPQAINNQLHIAQTQVLNLQKVLESNNPKFKTKTGFAQLSQNAKVIDISSLTVGEAFDVQSNEVLISAKVINKETIR</sequence>
<dbReference type="EMBL" id="FPHF01000028">
    <property type="protein sequence ID" value="SFV54862.1"/>
    <property type="molecule type" value="Genomic_DNA"/>
</dbReference>
<protein>
    <submittedName>
        <fullName evidence="8">Exodeoxyribonuclease VII large subunit</fullName>
        <ecNumber evidence="8">3.1.11.6</ecNumber>
    </submittedName>
</protein>
<evidence type="ECO:0000256" key="3">
    <source>
        <dbReference type="ARBA" id="ARBA00022801"/>
    </source>
</evidence>
<feature type="coiled-coil region" evidence="5">
    <location>
        <begin position="298"/>
        <end position="347"/>
    </location>
</feature>
<evidence type="ECO:0000259" key="6">
    <source>
        <dbReference type="Pfam" id="PF02601"/>
    </source>
</evidence>
<evidence type="ECO:0000259" key="7">
    <source>
        <dbReference type="Pfam" id="PF13742"/>
    </source>
</evidence>
<gene>
    <name evidence="8" type="ORF">MNB_SM-4-1738</name>
</gene>
<keyword evidence="4" id="KW-0269">Exonuclease</keyword>
<organism evidence="8">
    <name type="scientific">hydrothermal vent metagenome</name>
    <dbReference type="NCBI Taxonomy" id="652676"/>
    <lineage>
        <taxon>unclassified sequences</taxon>
        <taxon>metagenomes</taxon>
        <taxon>ecological metagenomes</taxon>
    </lineage>
</organism>
<dbReference type="InterPro" id="IPR020579">
    <property type="entry name" value="Exonuc_VII_lsu_C"/>
</dbReference>
<accession>A0A1W1BMZ3</accession>
<name>A0A1W1BMZ3_9ZZZZ</name>
<dbReference type="PANTHER" id="PTHR30008:SF0">
    <property type="entry name" value="EXODEOXYRIBONUCLEASE 7 LARGE SUBUNIT"/>
    <property type="match status" value="1"/>
</dbReference>
<dbReference type="NCBIfam" id="TIGR00237">
    <property type="entry name" value="xseA"/>
    <property type="match status" value="1"/>
</dbReference>
<dbReference type="GO" id="GO:0008855">
    <property type="term" value="F:exodeoxyribonuclease VII activity"/>
    <property type="evidence" value="ECO:0007669"/>
    <property type="project" value="UniProtKB-EC"/>
</dbReference>
<dbReference type="CDD" id="cd04489">
    <property type="entry name" value="ExoVII_LU_OBF"/>
    <property type="match status" value="1"/>
</dbReference>
<proteinExistence type="inferred from homology"/>
<dbReference type="GO" id="GO:0009318">
    <property type="term" value="C:exodeoxyribonuclease VII complex"/>
    <property type="evidence" value="ECO:0007669"/>
    <property type="project" value="InterPro"/>
</dbReference>
<keyword evidence="3 8" id="KW-0378">Hydrolase</keyword>
<dbReference type="PANTHER" id="PTHR30008">
    <property type="entry name" value="EXODEOXYRIBONUCLEASE 7 LARGE SUBUNIT"/>
    <property type="match status" value="1"/>
</dbReference>
<dbReference type="HAMAP" id="MF_00378">
    <property type="entry name" value="Exonuc_7_L"/>
    <property type="match status" value="1"/>
</dbReference>
<dbReference type="InterPro" id="IPR025824">
    <property type="entry name" value="OB-fold_nuc-bd_dom"/>
</dbReference>
<evidence type="ECO:0000256" key="1">
    <source>
        <dbReference type="ARBA" id="ARBA00022490"/>
    </source>
</evidence>
<evidence type="ECO:0000256" key="5">
    <source>
        <dbReference type="SAM" id="Coils"/>
    </source>
</evidence>
<evidence type="ECO:0000256" key="4">
    <source>
        <dbReference type="ARBA" id="ARBA00022839"/>
    </source>
</evidence>
<dbReference type="Pfam" id="PF13742">
    <property type="entry name" value="tRNA_anti_2"/>
    <property type="match status" value="1"/>
</dbReference>
<evidence type="ECO:0000256" key="2">
    <source>
        <dbReference type="ARBA" id="ARBA00022722"/>
    </source>
</evidence>
<keyword evidence="1" id="KW-0963">Cytoplasm</keyword>
<evidence type="ECO:0000313" key="8">
    <source>
        <dbReference type="EMBL" id="SFV54862.1"/>
    </source>
</evidence>
<keyword evidence="5" id="KW-0175">Coiled coil</keyword>
<dbReference type="GO" id="GO:0003676">
    <property type="term" value="F:nucleic acid binding"/>
    <property type="evidence" value="ECO:0007669"/>
    <property type="project" value="InterPro"/>
</dbReference>
<dbReference type="AlphaFoldDB" id="A0A1W1BMZ3"/>
<dbReference type="Pfam" id="PF02601">
    <property type="entry name" value="Exonuc_VII_L"/>
    <property type="match status" value="1"/>
</dbReference>
<feature type="domain" description="Exonuclease VII large subunit C-terminal" evidence="6">
    <location>
        <begin position="120"/>
        <end position="400"/>
    </location>
</feature>
<reference evidence="8" key="1">
    <citation type="submission" date="2016-10" db="EMBL/GenBank/DDBJ databases">
        <authorList>
            <person name="de Groot N.N."/>
        </authorList>
    </citation>
    <scope>NUCLEOTIDE SEQUENCE</scope>
</reference>
<feature type="domain" description="OB-fold nucleic acid binding" evidence="7">
    <location>
        <begin position="4"/>
        <end position="96"/>
    </location>
</feature>
<dbReference type="EC" id="3.1.11.6" evidence="8"/>
<keyword evidence="2" id="KW-0540">Nuclease</keyword>
<dbReference type="InterPro" id="IPR003753">
    <property type="entry name" value="Exonuc_VII_L"/>
</dbReference>